<evidence type="ECO:0000256" key="1">
    <source>
        <dbReference type="SAM" id="MobiDB-lite"/>
    </source>
</evidence>
<sequence>MAGPATPLLVVLLVLLGEDELLEGLPRPRAPLAGAPRVGLQVTVHLTAVVRLVPTVSRTALHRSFPSSVGTENTGETGCPLTSSTNTMPYSTQSCQKTQ</sequence>
<name>A0A2M8LGP3_9BACT</name>
<reference evidence="3" key="1">
    <citation type="submission" date="2017-09" db="EMBL/GenBank/DDBJ databases">
        <title>Depth-based differentiation of microbial function through sediment-hosted aquifers and enrichment of novel symbionts in the deep terrestrial subsurface.</title>
        <authorList>
            <person name="Probst A.J."/>
            <person name="Ladd B."/>
            <person name="Jarett J.K."/>
            <person name="Geller-Mcgrath D.E."/>
            <person name="Sieber C.M.K."/>
            <person name="Emerson J.B."/>
            <person name="Anantharaman K."/>
            <person name="Thomas B.C."/>
            <person name="Malmstrom R."/>
            <person name="Stieglmeier M."/>
            <person name="Klingl A."/>
            <person name="Woyke T."/>
            <person name="Ryan C.M."/>
            <person name="Banfield J.F."/>
        </authorList>
    </citation>
    <scope>NUCLEOTIDE SEQUENCE [LARGE SCALE GENOMIC DNA]</scope>
</reference>
<dbReference type="AlphaFoldDB" id="A0A2M8LGP3"/>
<accession>A0A2M8LGP3</accession>
<proteinExistence type="predicted"/>
<evidence type="ECO:0000313" key="3">
    <source>
        <dbReference type="Proteomes" id="UP000231436"/>
    </source>
</evidence>
<dbReference type="Proteomes" id="UP000231436">
    <property type="component" value="Unassembled WGS sequence"/>
</dbReference>
<comment type="caution">
    <text evidence="2">The sequence shown here is derived from an EMBL/GenBank/DDBJ whole genome shotgun (WGS) entry which is preliminary data.</text>
</comment>
<feature type="region of interest" description="Disordered" evidence="1">
    <location>
        <begin position="65"/>
        <end position="99"/>
    </location>
</feature>
<organism evidence="2 3">
    <name type="scientific">Candidatus Uhrbacteria bacterium CG10_big_fil_rev_8_21_14_0_10_48_16</name>
    <dbReference type="NCBI Taxonomy" id="1975038"/>
    <lineage>
        <taxon>Bacteria</taxon>
        <taxon>Candidatus Uhriibacteriota</taxon>
    </lineage>
</organism>
<protein>
    <submittedName>
        <fullName evidence="2">Uncharacterized protein</fullName>
    </submittedName>
</protein>
<gene>
    <name evidence="2" type="ORF">COV05_03450</name>
</gene>
<evidence type="ECO:0000313" key="2">
    <source>
        <dbReference type="EMBL" id="PJE76612.1"/>
    </source>
</evidence>
<dbReference type="EMBL" id="PFEU01000017">
    <property type="protein sequence ID" value="PJE76612.1"/>
    <property type="molecule type" value="Genomic_DNA"/>
</dbReference>